<feature type="compositionally biased region" description="Basic and acidic residues" evidence="1">
    <location>
        <begin position="429"/>
        <end position="439"/>
    </location>
</feature>
<feature type="compositionally biased region" description="Acidic residues" evidence="1">
    <location>
        <begin position="398"/>
        <end position="407"/>
    </location>
</feature>
<feature type="region of interest" description="Disordered" evidence="1">
    <location>
        <begin position="164"/>
        <end position="202"/>
    </location>
</feature>
<name>A0A9Q9EQF4_9PEZI</name>
<evidence type="ECO:0000256" key="1">
    <source>
        <dbReference type="SAM" id="MobiDB-lite"/>
    </source>
</evidence>
<accession>A0A9Q9EQF4</accession>
<sequence>MSKRQELPPSPPLSPKPTSAADDLLLALRRVSTGLSPFIAPATAPAPDQYALSLLPAQFELFVARLAADPQLQAWYEAHARYDYIPEEATYVLRMPDKVHEDFVSHFNHHVTEVILPLLRAHYHALRRIKLAGNRTLTFGAPTETPAAEAGKGEEQTIAEVGESSKRAAAEPGESAEAVSSDGVQAQSDHGETARARNTAALETKKPLITRSRNPDSCIVYDNHKWPALVAEVSYSQQRRALADLADDYLLDSDFHIRCVLAFDIPFRRTRRPTTDQSATVYLWRPAFNADGEAFSDLHLKGVPFRDASGVACDGDLRLRLADLVPEQVFDDLPQESKDTCPAITIPFATLTAWLQDAEKKTFVPPKPPLQRKRRRIRTPEEEIDEQREMKFRKQEQAADETGDADDPSWTQRGVYRGRQSMTPRRSSRLQDRTLHSGS</sequence>
<dbReference type="EMBL" id="CP099433">
    <property type="protein sequence ID" value="USW59761.1"/>
    <property type="molecule type" value="Genomic_DNA"/>
</dbReference>
<dbReference type="Proteomes" id="UP001056384">
    <property type="component" value="Chromosome 16"/>
</dbReference>
<gene>
    <name evidence="2" type="ORF">Slin15195_G130800</name>
</gene>
<evidence type="ECO:0000313" key="3">
    <source>
        <dbReference type="Proteomes" id="UP001056384"/>
    </source>
</evidence>
<proteinExistence type="predicted"/>
<dbReference type="OrthoDB" id="3485856at2759"/>
<protein>
    <submittedName>
        <fullName evidence="2">Uncharacterized protein</fullName>
    </submittedName>
</protein>
<keyword evidence="3" id="KW-1185">Reference proteome</keyword>
<feature type="compositionally biased region" description="Basic and acidic residues" evidence="1">
    <location>
        <begin position="387"/>
        <end position="397"/>
    </location>
</feature>
<feature type="region of interest" description="Disordered" evidence="1">
    <location>
        <begin position="360"/>
        <end position="439"/>
    </location>
</feature>
<evidence type="ECO:0000313" key="2">
    <source>
        <dbReference type="EMBL" id="USW59761.1"/>
    </source>
</evidence>
<dbReference type="AlphaFoldDB" id="A0A9Q9EQF4"/>
<reference evidence="2" key="1">
    <citation type="submission" date="2022-06" db="EMBL/GenBank/DDBJ databases">
        <title>Complete genome sequences of two strains of the flax pathogen Septoria linicola.</title>
        <authorList>
            <person name="Lapalu N."/>
            <person name="Simon A."/>
            <person name="Demenou B."/>
            <person name="Paumier D."/>
            <person name="Guillot M.-P."/>
            <person name="Gout L."/>
            <person name="Valade R."/>
        </authorList>
    </citation>
    <scope>NUCLEOTIDE SEQUENCE</scope>
    <source>
        <strain evidence="2">SE15195</strain>
    </source>
</reference>
<organism evidence="2 3">
    <name type="scientific">Septoria linicola</name>
    <dbReference type="NCBI Taxonomy" id="215465"/>
    <lineage>
        <taxon>Eukaryota</taxon>
        <taxon>Fungi</taxon>
        <taxon>Dikarya</taxon>
        <taxon>Ascomycota</taxon>
        <taxon>Pezizomycotina</taxon>
        <taxon>Dothideomycetes</taxon>
        <taxon>Dothideomycetidae</taxon>
        <taxon>Mycosphaerellales</taxon>
        <taxon>Mycosphaerellaceae</taxon>
        <taxon>Septoria</taxon>
    </lineage>
</organism>